<dbReference type="PANTHER" id="PTHR11915">
    <property type="entry name" value="SPECTRIN/FILAMIN RELATED CYTOSKELETAL PROTEIN"/>
    <property type="match status" value="1"/>
</dbReference>
<feature type="non-terminal residue" evidence="1">
    <location>
        <position position="1"/>
    </location>
</feature>
<evidence type="ECO:0000313" key="1">
    <source>
        <dbReference type="EMBL" id="CAG14245.1"/>
    </source>
</evidence>
<accession>Q4RBI8</accession>
<proteinExistence type="predicted"/>
<dbReference type="EMBL" id="CAAE01021421">
    <property type="protein sequence ID" value="CAG14245.1"/>
    <property type="molecule type" value="Genomic_DNA"/>
</dbReference>
<reference evidence="1" key="2">
    <citation type="submission" date="2004-02" db="EMBL/GenBank/DDBJ databases">
        <authorList>
            <consortium name="Genoscope"/>
            <consortium name="Whitehead Institute Centre for Genome Research"/>
        </authorList>
    </citation>
    <scope>NUCLEOTIDE SEQUENCE</scope>
</reference>
<dbReference type="Gene3D" id="1.20.58.60">
    <property type="match status" value="1"/>
</dbReference>
<dbReference type="Gene3D" id="1.10.418.10">
    <property type="entry name" value="Calponin-like domain"/>
    <property type="match status" value="1"/>
</dbReference>
<dbReference type="AlphaFoldDB" id="Q4RBI8"/>
<sequence length="81" mass="9576">DLGVTRLLDPEDVDVPHPDEKSIITYVSSLYDAMPRTAVQYGVRANELELRWQEYHELVTLLLQWIRHHVVIFEERKFPTS</sequence>
<name>Q4RBI8_TETNG</name>
<feature type="non-terminal residue" evidence="1">
    <location>
        <position position="81"/>
    </location>
</feature>
<dbReference type="KEGG" id="tng:GSTEN00038871G001"/>
<dbReference type="OrthoDB" id="18740at2759"/>
<gene>
    <name evidence="1" type="ORF">GSTENG00038871001</name>
</gene>
<organism evidence="1">
    <name type="scientific">Tetraodon nigroviridis</name>
    <name type="common">Spotted green pufferfish</name>
    <name type="synonym">Chelonodon nigroviridis</name>
    <dbReference type="NCBI Taxonomy" id="99883"/>
    <lineage>
        <taxon>Eukaryota</taxon>
        <taxon>Metazoa</taxon>
        <taxon>Chordata</taxon>
        <taxon>Craniata</taxon>
        <taxon>Vertebrata</taxon>
        <taxon>Euteleostomi</taxon>
        <taxon>Actinopterygii</taxon>
        <taxon>Neopterygii</taxon>
        <taxon>Teleostei</taxon>
        <taxon>Neoteleostei</taxon>
        <taxon>Acanthomorphata</taxon>
        <taxon>Eupercaria</taxon>
        <taxon>Tetraodontiformes</taxon>
        <taxon>Tetradontoidea</taxon>
        <taxon>Tetraodontidae</taxon>
        <taxon>Tetraodon</taxon>
    </lineage>
</organism>
<dbReference type="SUPFAM" id="SSF47576">
    <property type="entry name" value="Calponin-homology domain, CH-domain"/>
    <property type="match status" value="1"/>
</dbReference>
<reference evidence="1" key="1">
    <citation type="journal article" date="2004" name="Nature">
        <title>Genome duplication in the teleost fish Tetraodon nigroviridis reveals the early vertebrate proto-karyotype.</title>
        <authorList>
            <person name="Jaillon O."/>
            <person name="Aury J.-M."/>
            <person name="Brunet F."/>
            <person name="Petit J.-L."/>
            <person name="Stange-Thomann N."/>
            <person name="Mauceli E."/>
            <person name="Bouneau L."/>
            <person name="Fischer C."/>
            <person name="Ozouf-Costaz C."/>
            <person name="Bernot A."/>
            <person name="Nicaud S."/>
            <person name="Jaffe D."/>
            <person name="Fisher S."/>
            <person name="Lutfalla G."/>
            <person name="Dossat C."/>
            <person name="Segurens B."/>
            <person name="Dasilva C."/>
            <person name="Salanoubat M."/>
            <person name="Levy M."/>
            <person name="Boudet N."/>
            <person name="Castellano S."/>
            <person name="Anthouard V."/>
            <person name="Jubin C."/>
            <person name="Castelli V."/>
            <person name="Katinka M."/>
            <person name="Vacherie B."/>
            <person name="Biemont C."/>
            <person name="Skalli Z."/>
            <person name="Cattolico L."/>
            <person name="Poulain J."/>
            <person name="De Berardinis V."/>
            <person name="Cruaud C."/>
            <person name="Duprat S."/>
            <person name="Brottier P."/>
            <person name="Coutanceau J.-P."/>
            <person name="Gouzy J."/>
            <person name="Parra G."/>
            <person name="Lardier G."/>
            <person name="Chapple C."/>
            <person name="McKernan K.J."/>
            <person name="McEwan P."/>
            <person name="Bosak S."/>
            <person name="Kellis M."/>
            <person name="Volff J.-N."/>
            <person name="Guigo R."/>
            <person name="Zody M.C."/>
            <person name="Mesirov J."/>
            <person name="Lindblad-Toh K."/>
            <person name="Birren B."/>
            <person name="Nusbaum C."/>
            <person name="Kahn D."/>
            <person name="Robinson-Rechavi M."/>
            <person name="Laudet V."/>
            <person name="Schachter V."/>
            <person name="Quetier F."/>
            <person name="Saurin W."/>
            <person name="Scarpelli C."/>
            <person name="Wincker P."/>
            <person name="Lander E.S."/>
            <person name="Weissenbach J."/>
            <person name="Roest Crollius H."/>
        </authorList>
    </citation>
    <scope>NUCLEOTIDE SEQUENCE [LARGE SCALE GENOMIC DNA]</scope>
</reference>
<dbReference type="InterPro" id="IPR036872">
    <property type="entry name" value="CH_dom_sf"/>
</dbReference>
<comment type="caution">
    <text evidence="1">The sequence shown here is derived from an EMBL/GenBank/DDBJ whole genome shotgun (WGS) entry which is preliminary data.</text>
</comment>
<protein>
    <submittedName>
        <fullName evidence="1">(spotted green pufferfish) hypothetical protein</fullName>
    </submittedName>
</protein>
<dbReference type="SUPFAM" id="SSF46966">
    <property type="entry name" value="Spectrin repeat"/>
    <property type="match status" value="1"/>
</dbReference>